<evidence type="ECO:0000313" key="3">
    <source>
        <dbReference type="Proteomes" id="UP000316304"/>
    </source>
</evidence>
<feature type="transmembrane region" description="Helical" evidence="1">
    <location>
        <begin position="30"/>
        <end position="48"/>
    </location>
</feature>
<keyword evidence="1" id="KW-0472">Membrane</keyword>
<dbReference type="Proteomes" id="UP000316304">
    <property type="component" value="Unassembled WGS sequence"/>
</dbReference>
<reference evidence="2 3" key="1">
    <citation type="submission" date="2019-02" db="EMBL/GenBank/DDBJ databases">
        <title>Deep-cultivation of Planctomycetes and their phenomic and genomic characterization uncovers novel biology.</title>
        <authorList>
            <person name="Wiegand S."/>
            <person name="Jogler M."/>
            <person name="Boedeker C."/>
            <person name="Pinto D."/>
            <person name="Vollmers J."/>
            <person name="Rivas-Marin E."/>
            <person name="Kohn T."/>
            <person name="Peeters S.H."/>
            <person name="Heuer A."/>
            <person name="Rast P."/>
            <person name="Oberbeckmann S."/>
            <person name="Bunk B."/>
            <person name="Jeske O."/>
            <person name="Meyerdierks A."/>
            <person name="Storesund J.E."/>
            <person name="Kallscheuer N."/>
            <person name="Luecker S."/>
            <person name="Lage O.M."/>
            <person name="Pohl T."/>
            <person name="Merkel B.J."/>
            <person name="Hornburger P."/>
            <person name="Mueller R.-W."/>
            <person name="Bruemmer F."/>
            <person name="Labrenz M."/>
            <person name="Spormann A.M."/>
            <person name="Op Den Camp H."/>
            <person name="Overmann J."/>
            <person name="Amann R."/>
            <person name="Jetten M.S.M."/>
            <person name="Mascher T."/>
            <person name="Medema M.H."/>
            <person name="Devos D.P."/>
            <person name="Kaster A.-K."/>
            <person name="Ovreas L."/>
            <person name="Rohde M."/>
            <person name="Galperin M.Y."/>
            <person name="Jogler C."/>
        </authorList>
    </citation>
    <scope>NUCLEOTIDE SEQUENCE [LARGE SCALE GENOMIC DNA]</scope>
    <source>
        <strain evidence="2 3">Pla52o</strain>
    </source>
</reference>
<comment type="caution">
    <text evidence="2">The sequence shown here is derived from an EMBL/GenBank/DDBJ whole genome shotgun (WGS) entry which is preliminary data.</text>
</comment>
<dbReference type="EMBL" id="SJPT01000002">
    <property type="protein sequence ID" value="TWU25388.1"/>
    <property type="molecule type" value="Genomic_DNA"/>
</dbReference>
<dbReference type="RefSeq" id="WP_146594012.1">
    <property type="nucleotide sequence ID" value="NZ_SJPT01000002.1"/>
</dbReference>
<accession>A0A5C6CLQ6</accession>
<protein>
    <submittedName>
        <fullName evidence="2">Uncharacterized protein</fullName>
    </submittedName>
</protein>
<evidence type="ECO:0000313" key="2">
    <source>
        <dbReference type="EMBL" id="TWU25388.1"/>
    </source>
</evidence>
<organism evidence="2 3">
    <name type="scientific">Novipirellula galeiformis</name>
    <dbReference type="NCBI Taxonomy" id="2528004"/>
    <lineage>
        <taxon>Bacteria</taxon>
        <taxon>Pseudomonadati</taxon>
        <taxon>Planctomycetota</taxon>
        <taxon>Planctomycetia</taxon>
        <taxon>Pirellulales</taxon>
        <taxon>Pirellulaceae</taxon>
        <taxon>Novipirellula</taxon>
    </lineage>
</organism>
<keyword evidence="1" id="KW-0812">Transmembrane</keyword>
<proteinExistence type="predicted"/>
<sequence length="118" mass="12782">MLVSTVRLEREQVATRRMNARAMNSIPIRWLVRIEILLLSFVVVAIGWTIASPHPITTTAIRIACALMPITAVTVAVTIGFRSIPPEAGILRRVLGIIIFAGIVIGVSGAMIFMLFGA</sequence>
<dbReference type="AlphaFoldDB" id="A0A5C6CLQ6"/>
<gene>
    <name evidence="2" type="ORF">Pla52o_16890</name>
</gene>
<keyword evidence="1" id="KW-1133">Transmembrane helix</keyword>
<feature type="transmembrane region" description="Helical" evidence="1">
    <location>
        <begin position="60"/>
        <end position="82"/>
    </location>
</feature>
<name>A0A5C6CLQ6_9BACT</name>
<evidence type="ECO:0000256" key="1">
    <source>
        <dbReference type="SAM" id="Phobius"/>
    </source>
</evidence>
<feature type="transmembrane region" description="Helical" evidence="1">
    <location>
        <begin position="94"/>
        <end position="116"/>
    </location>
</feature>
<keyword evidence="3" id="KW-1185">Reference proteome</keyword>